<evidence type="ECO:0000313" key="3">
    <source>
        <dbReference type="EMBL" id="MEG3616781.1"/>
    </source>
</evidence>
<name>A0ABU7ZBA9_9MICO</name>
<evidence type="ECO:0000256" key="2">
    <source>
        <dbReference type="SAM" id="Phobius"/>
    </source>
</evidence>
<keyword evidence="2" id="KW-0812">Transmembrane</keyword>
<sequence length="54" mass="5934">MATVGTQSDFDPHQDEVEPTPHVPLDTWIERHGTTIGLILGAGAVVMTLLRYMD</sequence>
<evidence type="ECO:0000313" key="4">
    <source>
        <dbReference type="Proteomes" id="UP001310387"/>
    </source>
</evidence>
<feature type="transmembrane region" description="Helical" evidence="2">
    <location>
        <begin position="34"/>
        <end position="53"/>
    </location>
</feature>
<accession>A0ABU7ZBA9</accession>
<feature type="region of interest" description="Disordered" evidence="1">
    <location>
        <begin position="1"/>
        <end position="23"/>
    </location>
</feature>
<reference evidence="3" key="1">
    <citation type="journal article" date="2024" name="Antonie Van Leeuwenhoek">
        <title>Isoptericola haloaureus sp. nov., a dimorphic actinobacterium isolated from mangrove sediments of southeast India, implicating biosaline agricultural significance through nitrogen fixation and salt tolerance genes.</title>
        <authorList>
            <person name="Prathaban M."/>
            <person name="Prathiviraj R."/>
            <person name="Ravichandran M."/>
            <person name="Natarajan S.D."/>
            <person name="Sobanaa M."/>
            <person name="Hari Krishna Kumar S."/>
            <person name="Chandrasekar V."/>
            <person name="Selvin J."/>
        </authorList>
    </citation>
    <scope>NUCLEOTIDE SEQUENCE</scope>
    <source>
        <strain evidence="3">MP1014</strain>
    </source>
</reference>
<evidence type="ECO:0000256" key="1">
    <source>
        <dbReference type="SAM" id="MobiDB-lite"/>
    </source>
</evidence>
<reference evidence="3" key="2">
    <citation type="submission" date="2024-02" db="EMBL/GenBank/DDBJ databases">
        <authorList>
            <person name="Prathaban M."/>
            <person name="Mythili R."/>
            <person name="Sharmila Devi N."/>
            <person name="Sobanaa M."/>
            <person name="Prathiviraj R."/>
            <person name="Selvin J."/>
        </authorList>
    </citation>
    <scope>NUCLEOTIDE SEQUENCE</scope>
    <source>
        <strain evidence="3">MP1014</strain>
    </source>
</reference>
<dbReference type="Proteomes" id="UP001310387">
    <property type="component" value="Unassembled WGS sequence"/>
</dbReference>
<keyword evidence="4" id="KW-1185">Reference proteome</keyword>
<proteinExistence type="predicted"/>
<protein>
    <submittedName>
        <fullName evidence="3">Uncharacterized protein</fullName>
    </submittedName>
</protein>
<dbReference type="RefSeq" id="WP_278234947.1">
    <property type="nucleotide sequence ID" value="NZ_JBAGLP010000120.1"/>
</dbReference>
<dbReference type="EMBL" id="JBAGLP010000120">
    <property type="protein sequence ID" value="MEG3616781.1"/>
    <property type="molecule type" value="Genomic_DNA"/>
</dbReference>
<gene>
    <name evidence="3" type="ORF">V5O49_16775</name>
</gene>
<comment type="caution">
    <text evidence="3">The sequence shown here is derived from an EMBL/GenBank/DDBJ whole genome shotgun (WGS) entry which is preliminary data.</text>
</comment>
<keyword evidence="2" id="KW-0472">Membrane</keyword>
<keyword evidence="2" id="KW-1133">Transmembrane helix</keyword>
<organism evidence="3 4">
    <name type="scientific">Isoptericola haloaureus</name>
    <dbReference type="NCBI Taxonomy" id="1542902"/>
    <lineage>
        <taxon>Bacteria</taxon>
        <taxon>Bacillati</taxon>
        <taxon>Actinomycetota</taxon>
        <taxon>Actinomycetes</taxon>
        <taxon>Micrococcales</taxon>
        <taxon>Promicromonosporaceae</taxon>
        <taxon>Isoptericola</taxon>
    </lineage>
</organism>